<name>A0A438DN17_VITVI</name>
<evidence type="ECO:0000259" key="2">
    <source>
        <dbReference type="Pfam" id="PF10536"/>
    </source>
</evidence>
<dbReference type="Pfam" id="PF10536">
    <property type="entry name" value="PMD"/>
    <property type="match status" value="1"/>
</dbReference>
<dbReference type="EMBL" id="QGNW01001557">
    <property type="protein sequence ID" value="RVW36848.1"/>
    <property type="molecule type" value="Genomic_DNA"/>
</dbReference>
<dbReference type="PANTHER" id="PTHR46033:SF8">
    <property type="entry name" value="PROTEIN MAINTENANCE OF MERISTEMS-LIKE"/>
    <property type="match status" value="1"/>
</dbReference>
<protein>
    <recommendedName>
        <fullName evidence="2">Aminotransferase-like plant mobile domain-containing protein</fullName>
    </recommendedName>
</protein>
<organism evidence="3 4">
    <name type="scientific">Vitis vinifera</name>
    <name type="common">Grape</name>
    <dbReference type="NCBI Taxonomy" id="29760"/>
    <lineage>
        <taxon>Eukaryota</taxon>
        <taxon>Viridiplantae</taxon>
        <taxon>Streptophyta</taxon>
        <taxon>Embryophyta</taxon>
        <taxon>Tracheophyta</taxon>
        <taxon>Spermatophyta</taxon>
        <taxon>Magnoliopsida</taxon>
        <taxon>eudicotyledons</taxon>
        <taxon>Gunneridae</taxon>
        <taxon>Pentapetalae</taxon>
        <taxon>rosids</taxon>
        <taxon>Vitales</taxon>
        <taxon>Vitaceae</taxon>
        <taxon>Viteae</taxon>
        <taxon>Vitis</taxon>
    </lineage>
</organism>
<dbReference type="Proteomes" id="UP000288805">
    <property type="component" value="Unassembled WGS sequence"/>
</dbReference>
<evidence type="ECO:0000313" key="3">
    <source>
        <dbReference type="EMBL" id="RVW36848.1"/>
    </source>
</evidence>
<dbReference type="PANTHER" id="PTHR46033">
    <property type="entry name" value="PROTEIN MAIN-LIKE 2"/>
    <property type="match status" value="1"/>
</dbReference>
<dbReference type="InterPro" id="IPR044824">
    <property type="entry name" value="MAIN-like"/>
</dbReference>
<evidence type="ECO:0000313" key="4">
    <source>
        <dbReference type="Proteomes" id="UP000288805"/>
    </source>
</evidence>
<gene>
    <name evidence="3" type="ORF">CK203_098088</name>
</gene>
<feature type="compositionally biased region" description="Gly residues" evidence="1">
    <location>
        <begin position="156"/>
        <end position="170"/>
    </location>
</feature>
<dbReference type="AlphaFoldDB" id="A0A438DN17"/>
<proteinExistence type="predicted"/>
<feature type="domain" description="Aminotransferase-like plant mobile" evidence="2">
    <location>
        <begin position="28"/>
        <end position="61"/>
    </location>
</feature>
<accession>A0A438DN17</accession>
<reference evidence="3 4" key="1">
    <citation type="journal article" date="2018" name="PLoS Genet.">
        <title>Population sequencing reveals clonal diversity and ancestral inbreeding in the grapevine cultivar Chardonnay.</title>
        <authorList>
            <person name="Roach M.J."/>
            <person name="Johnson D.L."/>
            <person name="Bohlmann J."/>
            <person name="van Vuuren H.J."/>
            <person name="Jones S.J."/>
            <person name="Pretorius I.S."/>
            <person name="Schmidt S.A."/>
            <person name="Borneman A.R."/>
        </authorList>
    </citation>
    <scope>NUCLEOTIDE SEQUENCE [LARGE SCALE GENOMIC DNA]</scope>
    <source>
        <strain evidence="4">cv. Chardonnay</strain>
        <tissue evidence="3">Leaf</tissue>
    </source>
</reference>
<comment type="caution">
    <text evidence="3">The sequence shown here is derived from an EMBL/GenBank/DDBJ whole genome shotgun (WGS) entry which is preliminary data.</text>
</comment>
<evidence type="ECO:0000256" key="1">
    <source>
        <dbReference type="SAM" id="MobiDB-lite"/>
    </source>
</evidence>
<dbReference type="GO" id="GO:0010073">
    <property type="term" value="P:meristem maintenance"/>
    <property type="evidence" value="ECO:0007669"/>
    <property type="project" value="InterPro"/>
</dbReference>
<sequence>MILENSIVDIVKPVFIFHFIGLTPHYSIHREWRPETHTFHVPQGECTITLQDVSIILGYRLMVLQLAITRAWIGERAFILQFIGGFLFADKSNNKIHLWIAPNTPNIGHRDQLCATTLEAIPEADRLLIPLNVERQSSDKENSDERWWVRTRGGGVRTRGGGVQTRGGGVRTRDGGVRTRSGGVPIRHSEIHEADRLLIPLNVIDTERQSSDEEVRMRDGGYGPEVVGCGLEVVGYGLKVEVIDVSFTPPIVPLIALSPQSLGHPFRDDVTTQCNTFLHHLLNNRERLRFKIKDVDEEELETEDEEIEQH</sequence>
<dbReference type="InterPro" id="IPR019557">
    <property type="entry name" value="AminoTfrase-like_pln_mobile"/>
</dbReference>
<feature type="region of interest" description="Disordered" evidence="1">
    <location>
        <begin position="156"/>
        <end position="183"/>
    </location>
</feature>